<evidence type="ECO:0000313" key="2">
    <source>
        <dbReference type="EMBL" id="AIY15715.2"/>
    </source>
</evidence>
<sequence>MHAKFVLIKYPTGRTEVITFSSNITSGQYGRAQNSLAVFGDVALYDAYYGFWDRLVQKKWLGWTTDGDLGRDGSFGGNKAYFFPRAAGDPMASIIDGKHCAGDGEQIRILSSDDDLRPTMRTAIQKAKTRGCFIRITVTSETIKSAILNAPGNNLTGSNINVNGEVHSKVVYIRARTSASSALSEVVFTGSHNLGQYALRYADDVMVRTQEPTVTAAYRTYVMSFQS</sequence>
<dbReference type="eggNOG" id="COG1502">
    <property type="taxonomic scope" value="Bacteria"/>
</dbReference>
<accession>A0A0A1DK27</accession>
<dbReference type="Gene3D" id="3.30.870.10">
    <property type="entry name" value="Endonuclease Chain A"/>
    <property type="match status" value="1"/>
</dbReference>
<feature type="domain" description="Phospholipase D-like" evidence="1">
    <location>
        <begin position="117"/>
        <end position="221"/>
    </location>
</feature>
<organism evidence="2 3">
    <name type="scientific">Nocardioides simplex</name>
    <name type="common">Arthrobacter simplex</name>
    <dbReference type="NCBI Taxonomy" id="2045"/>
    <lineage>
        <taxon>Bacteria</taxon>
        <taxon>Bacillati</taxon>
        <taxon>Actinomycetota</taxon>
        <taxon>Actinomycetes</taxon>
        <taxon>Propionibacteriales</taxon>
        <taxon>Nocardioidaceae</taxon>
        <taxon>Pimelobacter</taxon>
    </lineage>
</organism>
<reference evidence="2 3" key="1">
    <citation type="journal article" date="2015" name="Genome Announc.">
        <title>Complete Genome Sequence of Steroid-Transforming Nocardioides simplex VKM Ac-2033D.</title>
        <authorList>
            <person name="Shtratnikova V.Y."/>
            <person name="Schelkunov M.I."/>
            <person name="Pekov Y.A."/>
            <person name="Fokina V.V."/>
            <person name="Logacheva M.D."/>
            <person name="Sokolov S.L."/>
            <person name="Bragin E.Y."/>
            <person name="Ashapkin V.V."/>
            <person name="Donova M.V."/>
        </authorList>
    </citation>
    <scope>NUCLEOTIDE SEQUENCE [LARGE SCALE GENOMIC DNA]</scope>
    <source>
        <strain evidence="2 3">VKM Ac-2033D</strain>
    </source>
</reference>
<name>A0A0A1DK27_NOCSI</name>
<dbReference type="Proteomes" id="UP000030300">
    <property type="component" value="Chromosome"/>
</dbReference>
<dbReference type="HOGENOM" id="CLU_1218736_0_0_11"/>
<evidence type="ECO:0000259" key="1">
    <source>
        <dbReference type="Pfam" id="PF13091"/>
    </source>
</evidence>
<dbReference type="InterPro" id="IPR025202">
    <property type="entry name" value="PLD-like_dom"/>
</dbReference>
<dbReference type="AlphaFoldDB" id="A0A0A1DK27"/>
<dbReference type="SUPFAM" id="SSF56024">
    <property type="entry name" value="Phospholipase D/nuclease"/>
    <property type="match status" value="1"/>
</dbReference>
<dbReference type="EMBL" id="CP009896">
    <property type="protein sequence ID" value="AIY15715.2"/>
    <property type="molecule type" value="Genomic_DNA"/>
</dbReference>
<gene>
    <name evidence="2" type="ORF">KR76_01065</name>
</gene>
<proteinExistence type="predicted"/>
<dbReference type="Pfam" id="PF13091">
    <property type="entry name" value="PLDc_2"/>
    <property type="match status" value="1"/>
</dbReference>
<protein>
    <recommendedName>
        <fullName evidence="1">Phospholipase D-like domain-containing protein</fullName>
    </recommendedName>
</protein>
<keyword evidence="3" id="KW-1185">Reference proteome</keyword>
<dbReference type="KEGG" id="psim:KR76_01065"/>
<evidence type="ECO:0000313" key="3">
    <source>
        <dbReference type="Proteomes" id="UP000030300"/>
    </source>
</evidence>